<evidence type="ECO:0000313" key="2">
    <source>
        <dbReference type="Proteomes" id="UP000614047"/>
    </source>
</evidence>
<sequence>MSSDLVVLARREPDVYAVADGLVALGEPLEVVGGGLQAVRVRDAGGRVLVSVEEPVLVETPGEVARLLGPAAAQRVAAPVWWVDVRAVADVPDAVRLARRFADALVHWTGGTVWPDLAPDAPALSWKVTNAPAAPGA</sequence>
<dbReference type="RefSeq" id="WP_197015358.1">
    <property type="nucleotide sequence ID" value="NZ_BAABES010000015.1"/>
</dbReference>
<dbReference type="Proteomes" id="UP000614047">
    <property type="component" value="Unassembled WGS sequence"/>
</dbReference>
<dbReference type="AlphaFoldDB" id="A0A931GMJ0"/>
<keyword evidence="2" id="KW-1185">Reference proteome</keyword>
<gene>
    <name evidence="1" type="ORF">IW256_007386</name>
</gene>
<protein>
    <submittedName>
        <fullName evidence="1">Uncharacterized protein</fullName>
    </submittedName>
</protein>
<accession>A0A931GMJ0</accession>
<proteinExistence type="predicted"/>
<organism evidence="1 2">
    <name type="scientific">Actinomadura viridis</name>
    <dbReference type="NCBI Taxonomy" id="58110"/>
    <lineage>
        <taxon>Bacteria</taxon>
        <taxon>Bacillati</taxon>
        <taxon>Actinomycetota</taxon>
        <taxon>Actinomycetes</taxon>
        <taxon>Streptosporangiales</taxon>
        <taxon>Thermomonosporaceae</taxon>
        <taxon>Actinomadura</taxon>
    </lineage>
</organism>
<name>A0A931GMJ0_9ACTN</name>
<evidence type="ECO:0000313" key="1">
    <source>
        <dbReference type="EMBL" id="MBG6093273.1"/>
    </source>
</evidence>
<reference evidence="1" key="1">
    <citation type="submission" date="2020-11" db="EMBL/GenBank/DDBJ databases">
        <title>Sequencing the genomes of 1000 actinobacteria strains.</title>
        <authorList>
            <person name="Klenk H.-P."/>
        </authorList>
    </citation>
    <scope>NUCLEOTIDE SEQUENCE</scope>
    <source>
        <strain evidence="1">DSM 43175</strain>
    </source>
</reference>
<dbReference type="EMBL" id="JADOUA010000001">
    <property type="protein sequence ID" value="MBG6093273.1"/>
    <property type="molecule type" value="Genomic_DNA"/>
</dbReference>
<comment type="caution">
    <text evidence="1">The sequence shown here is derived from an EMBL/GenBank/DDBJ whole genome shotgun (WGS) entry which is preliminary data.</text>
</comment>